<keyword evidence="2" id="KW-1185">Reference proteome</keyword>
<accession>A0ABV0XEM7</accession>
<protein>
    <submittedName>
        <fullName evidence="1">Uncharacterized protein</fullName>
    </submittedName>
</protein>
<gene>
    <name evidence="1" type="ORF">AMECASPLE_014014</name>
</gene>
<sequence>MDKQMDGQTHKDGRTELPGSPLSLLNLLFFFTNLHFSLTKSTICMSIAASCCPFYRQFGCDCDLLNNLKIVREGFKLLVVCDVLPEEEFHVQAVNTAVTKTACSIFRYSSIISGHVGQPVTRTHTGVRQ</sequence>
<evidence type="ECO:0000313" key="1">
    <source>
        <dbReference type="EMBL" id="MEQ2279904.1"/>
    </source>
</evidence>
<proteinExistence type="predicted"/>
<dbReference type="Proteomes" id="UP001469553">
    <property type="component" value="Unassembled WGS sequence"/>
</dbReference>
<comment type="caution">
    <text evidence="1">The sequence shown here is derived from an EMBL/GenBank/DDBJ whole genome shotgun (WGS) entry which is preliminary data.</text>
</comment>
<evidence type="ECO:0000313" key="2">
    <source>
        <dbReference type="Proteomes" id="UP001469553"/>
    </source>
</evidence>
<organism evidence="1 2">
    <name type="scientific">Ameca splendens</name>
    <dbReference type="NCBI Taxonomy" id="208324"/>
    <lineage>
        <taxon>Eukaryota</taxon>
        <taxon>Metazoa</taxon>
        <taxon>Chordata</taxon>
        <taxon>Craniata</taxon>
        <taxon>Vertebrata</taxon>
        <taxon>Euteleostomi</taxon>
        <taxon>Actinopterygii</taxon>
        <taxon>Neopterygii</taxon>
        <taxon>Teleostei</taxon>
        <taxon>Neoteleostei</taxon>
        <taxon>Acanthomorphata</taxon>
        <taxon>Ovalentaria</taxon>
        <taxon>Atherinomorphae</taxon>
        <taxon>Cyprinodontiformes</taxon>
        <taxon>Goodeidae</taxon>
        <taxon>Ameca</taxon>
    </lineage>
</organism>
<name>A0ABV0XEM7_9TELE</name>
<reference evidence="1 2" key="1">
    <citation type="submission" date="2021-06" db="EMBL/GenBank/DDBJ databases">
        <authorList>
            <person name="Palmer J.M."/>
        </authorList>
    </citation>
    <scope>NUCLEOTIDE SEQUENCE [LARGE SCALE GENOMIC DNA]</scope>
    <source>
        <strain evidence="1 2">AS_MEX2019</strain>
        <tissue evidence="1">Muscle</tissue>
    </source>
</reference>
<dbReference type="EMBL" id="JAHRIP010000937">
    <property type="protein sequence ID" value="MEQ2279904.1"/>
    <property type="molecule type" value="Genomic_DNA"/>
</dbReference>